<organism evidence="1 2">
    <name type="scientific">Sedimentitalea nanhaiensis</name>
    <dbReference type="NCBI Taxonomy" id="999627"/>
    <lineage>
        <taxon>Bacteria</taxon>
        <taxon>Pseudomonadati</taxon>
        <taxon>Pseudomonadota</taxon>
        <taxon>Alphaproteobacteria</taxon>
        <taxon>Rhodobacterales</taxon>
        <taxon>Paracoccaceae</taxon>
        <taxon>Sedimentitalea</taxon>
    </lineage>
</organism>
<protein>
    <submittedName>
        <fullName evidence="1">Carbohydrate ABC transporter substrate-binding protein, CUT1 family</fullName>
    </submittedName>
</protein>
<reference evidence="1 2" key="1">
    <citation type="submission" date="2016-10" db="EMBL/GenBank/DDBJ databases">
        <authorList>
            <person name="de Groot N.N."/>
        </authorList>
    </citation>
    <scope>NUCLEOTIDE SEQUENCE [LARGE SCALE GENOMIC DNA]</scope>
    <source>
        <strain evidence="1 2">CGMCC 1.10959</strain>
    </source>
</reference>
<dbReference type="EMBL" id="FPAW01000042">
    <property type="protein sequence ID" value="SFU18336.1"/>
    <property type="molecule type" value="Genomic_DNA"/>
</dbReference>
<dbReference type="eggNOG" id="COG1653">
    <property type="taxonomic scope" value="Bacteria"/>
</dbReference>
<gene>
    <name evidence="1" type="ORF">SAMN05216236_14235</name>
</gene>
<dbReference type="SUPFAM" id="SSF53850">
    <property type="entry name" value="Periplasmic binding protein-like II"/>
    <property type="match status" value="1"/>
</dbReference>
<evidence type="ECO:0000313" key="2">
    <source>
        <dbReference type="Proteomes" id="UP000182466"/>
    </source>
</evidence>
<dbReference type="STRING" id="999627.SAMN05216236_14235"/>
<dbReference type="Gene3D" id="3.40.190.10">
    <property type="entry name" value="Periplasmic binding protein-like II"/>
    <property type="match status" value="1"/>
</dbReference>
<evidence type="ECO:0000313" key="1">
    <source>
        <dbReference type="EMBL" id="SFU18336.1"/>
    </source>
</evidence>
<name>A0A1I7E349_9RHOB</name>
<dbReference type="AlphaFoldDB" id="A0A1I7E349"/>
<accession>A0A1I7E349</accession>
<proteinExistence type="predicted"/>
<keyword evidence="2" id="KW-1185">Reference proteome</keyword>
<sequence>MLATSAKFVRDHPSVEIIWDRRSLQAFADRPIGEMAAEYDLMVIDHPHVGEVAGAGQLVALDQLGRTEELASLAEQSVGASHPSYNFNGHQWALAIDAATPVASFRPDLLEAAPSRWSEVMELALSGKVALALIPINALMTFFGLARNQGMPVAEGPDALMDRDEATAVLDMFMELSAHVDPRCLELDPIGVLEWMGRTADAPAYCPFGYGYTNYSRDGYCRFPITFADAPGVGDNGPRGTVIGGTGIAISSQCNRIDIAADYAFWIAGDACQTGLFFESGGQPGNAVAWEADSTNAACRNFFRNTRETLETAWVRPRYDGYMGFQDRGGDILHTCLRGESTISDTLDTLDEAYRESRS</sequence>
<dbReference type="Proteomes" id="UP000182466">
    <property type="component" value="Unassembled WGS sequence"/>
</dbReference>